<dbReference type="Pfam" id="PF08438">
    <property type="entry name" value="YGR210-like_G4"/>
    <property type="match status" value="1"/>
</dbReference>
<dbReference type="InterPro" id="IPR027417">
    <property type="entry name" value="P-loop_NTPase"/>
</dbReference>
<reference evidence="3" key="1">
    <citation type="submission" date="2010-02" db="EMBL/GenBank/DDBJ databases">
        <title>Sequencing and annotation of the Blastocystis hominis genome.</title>
        <authorList>
            <person name="Wincker P."/>
        </authorList>
    </citation>
    <scope>NUCLEOTIDE SEQUENCE</scope>
    <source>
        <strain evidence="3">Singapore isolate B</strain>
    </source>
</reference>
<dbReference type="GO" id="GO:0005737">
    <property type="term" value="C:cytoplasm"/>
    <property type="evidence" value="ECO:0007669"/>
    <property type="project" value="TreeGrafter"/>
</dbReference>
<evidence type="ECO:0000313" key="3">
    <source>
        <dbReference type="EMBL" id="CBK24882.2"/>
    </source>
</evidence>
<gene>
    <name evidence="3" type="ORF">GSBLH_T00004549001</name>
</gene>
<dbReference type="Proteomes" id="UP000008312">
    <property type="component" value="Unassembled WGS sequence"/>
</dbReference>
<dbReference type="Gene3D" id="3.10.20.30">
    <property type="match status" value="1"/>
</dbReference>
<dbReference type="PRINTS" id="PR00326">
    <property type="entry name" value="GTP1OBG"/>
</dbReference>
<dbReference type="OrthoDB" id="545683at2759"/>
<dbReference type="SUPFAM" id="SSF52540">
    <property type="entry name" value="P-loop containing nucleoside triphosphate hydrolases"/>
    <property type="match status" value="1"/>
</dbReference>
<dbReference type="EMBL" id="FN668689">
    <property type="protein sequence ID" value="CBK24882.2"/>
    <property type="molecule type" value="Genomic_DNA"/>
</dbReference>
<keyword evidence="4" id="KW-1185">Reference proteome</keyword>
<protein>
    <recommendedName>
        <fullName evidence="2">OBG-type G domain-containing protein</fullName>
    </recommendedName>
</protein>
<sequence length="451" mass="50409">MPGWELIVGCVGKPSAGKSTFFNAVTDGSAKVGNYPFTTIEPNTGITYYMTDCPCKTKGLSKECHPLYGFCKDGQRQIPLKLLDVAGLIPGASEGAGLGNKFLDDLRHAHVLVHIVDVSGRTNEKGENTVGYDPSRDIDWLYDEIHAWIFNNIYKKWSGIIRKYSTFCNSEKPKGLAELLQLQLSGYGTTPSQSAAIVRYLNLKEPVDLNSWSADDVHRLVDAFMYIRFPIVVALNKADCKGKTDDNILKIMKRYNKDNVDWKSRDHLKVRDIVVISAASECFLKKLAAQKYITYNRGDTMFLTREDEMEATGKSKLKKIDATVSDRLEKIMDMVLFRYGSTGVWNVVTSAVKCMNPTIVYPVTSMTTYKGPRGGVFSTCYVLHQHATVEDLRMLLVNAENIPCVSIEAADGRVMGEEDEIENNSIVKINTRSNVDFSVCYIKGVSSTRLY</sequence>
<dbReference type="InterPro" id="IPR006073">
    <property type="entry name" value="GTP-bd"/>
</dbReference>
<dbReference type="InParanoid" id="D8M9Z3"/>
<evidence type="ECO:0000313" key="4">
    <source>
        <dbReference type="Proteomes" id="UP000008312"/>
    </source>
</evidence>
<evidence type="ECO:0000259" key="2">
    <source>
        <dbReference type="PROSITE" id="PS51710"/>
    </source>
</evidence>
<dbReference type="PANTHER" id="PTHR23305:SF1">
    <property type="entry name" value="OBG-TYPE G DOMAIN-CONTAINING PROTEIN"/>
    <property type="match status" value="1"/>
</dbReference>
<accession>D8M9Z3</accession>
<dbReference type="Pfam" id="PF01926">
    <property type="entry name" value="MMR_HSR1"/>
    <property type="match status" value="1"/>
</dbReference>
<dbReference type="GO" id="GO:0005525">
    <property type="term" value="F:GTP binding"/>
    <property type="evidence" value="ECO:0007669"/>
    <property type="project" value="InterPro"/>
</dbReference>
<dbReference type="PANTHER" id="PTHR23305">
    <property type="entry name" value="OBG GTPASE FAMILY"/>
    <property type="match status" value="1"/>
</dbReference>
<feature type="domain" description="OBG-type G" evidence="2">
    <location>
        <begin position="6"/>
        <end position="296"/>
    </location>
</feature>
<dbReference type="InterPro" id="IPR013646">
    <property type="entry name" value="YGR210-like_G4"/>
</dbReference>
<dbReference type="OMA" id="WILGNLM"/>
<dbReference type="PROSITE" id="PS51710">
    <property type="entry name" value="G_OBG"/>
    <property type="match status" value="1"/>
</dbReference>
<name>D8M9Z3_BLAHO</name>
<dbReference type="Gene3D" id="1.10.8.470">
    <property type="match status" value="1"/>
</dbReference>
<dbReference type="GeneID" id="24921572"/>
<dbReference type="InterPro" id="IPR012675">
    <property type="entry name" value="Beta-grasp_dom_sf"/>
</dbReference>
<dbReference type="CDD" id="cd01899">
    <property type="entry name" value="Ygr210"/>
    <property type="match status" value="1"/>
</dbReference>
<keyword evidence="1" id="KW-0547">Nucleotide-binding</keyword>
<dbReference type="InterPro" id="IPR031167">
    <property type="entry name" value="G_OBG"/>
</dbReference>
<dbReference type="AlphaFoldDB" id="D8M9Z3"/>
<proteinExistence type="predicted"/>
<dbReference type="Gene3D" id="3.40.50.300">
    <property type="entry name" value="P-loop containing nucleotide triphosphate hydrolases"/>
    <property type="match status" value="1"/>
</dbReference>
<dbReference type="RefSeq" id="XP_012898930.1">
    <property type="nucleotide sequence ID" value="XM_013043476.1"/>
</dbReference>
<evidence type="ECO:0000256" key="1">
    <source>
        <dbReference type="ARBA" id="ARBA00022741"/>
    </source>
</evidence>
<organism evidence="3">
    <name type="scientific">Blastocystis hominis</name>
    <dbReference type="NCBI Taxonomy" id="12968"/>
    <lineage>
        <taxon>Eukaryota</taxon>
        <taxon>Sar</taxon>
        <taxon>Stramenopiles</taxon>
        <taxon>Bigyra</taxon>
        <taxon>Opalozoa</taxon>
        <taxon>Opalinata</taxon>
        <taxon>Blastocystidae</taxon>
        <taxon>Blastocystis</taxon>
    </lineage>
</organism>
<dbReference type="GO" id="GO:0016887">
    <property type="term" value="F:ATP hydrolysis activity"/>
    <property type="evidence" value="ECO:0007669"/>
    <property type="project" value="TreeGrafter"/>
</dbReference>